<reference evidence="1 2" key="1">
    <citation type="submission" date="2019-04" db="EMBL/GenBank/DDBJ databases">
        <title>Draft genome of the big-headed turtle Platysternon megacephalum.</title>
        <authorList>
            <person name="Gong S."/>
        </authorList>
    </citation>
    <scope>NUCLEOTIDE SEQUENCE [LARGE SCALE GENOMIC DNA]</scope>
    <source>
        <strain evidence="1">DO16091913</strain>
        <tissue evidence="1">Muscle</tissue>
    </source>
</reference>
<organism evidence="1 2">
    <name type="scientific">Platysternon megacephalum</name>
    <name type="common">big-headed turtle</name>
    <dbReference type="NCBI Taxonomy" id="55544"/>
    <lineage>
        <taxon>Eukaryota</taxon>
        <taxon>Metazoa</taxon>
        <taxon>Chordata</taxon>
        <taxon>Craniata</taxon>
        <taxon>Vertebrata</taxon>
        <taxon>Euteleostomi</taxon>
        <taxon>Archelosauria</taxon>
        <taxon>Testudinata</taxon>
        <taxon>Testudines</taxon>
        <taxon>Cryptodira</taxon>
        <taxon>Durocryptodira</taxon>
        <taxon>Testudinoidea</taxon>
        <taxon>Platysternidae</taxon>
        <taxon>Platysternon</taxon>
    </lineage>
</organism>
<keyword evidence="2" id="KW-1185">Reference proteome</keyword>
<evidence type="ECO:0000313" key="1">
    <source>
        <dbReference type="EMBL" id="TFK12925.1"/>
    </source>
</evidence>
<name>A0A4D9EUQ8_9SAUR</name>
<evidence type="ECO:0000313" key="2">
    <source>
        <dbReference type="Proteomes" id="UP000297703"/>
    </source>
</evidence>
<sequence length="139" mass="15458">MGFPRETRPRPPPGDSCFLSISLCCKDQAPGVICPRIHIVPWGLNQDPHSPQAVTLNHTGLPVSQLVPADGRAGFLTLKCQNFRNKILKIIQTNIIALNSYCSFHLNPPSHPVIRALLCWTVPRETLVFIPASKVFEIR</sequence>
<protein>
    <submittedName>
        <fullName evidence="1">HEAT repeat-containing protein 5A</fullName>
    </submittedName>
</protein>
<dbReference type="EMBL" id="QXTE01000018">
    <property type="protein sequence ID" value="TFK12925.1"/>
    <property type="molecule type" value="Genomic_DNA"/>
</dbReference>
<accession>A0A4D9EUQ8</accession>
<dbReference type="Proteomes" id="UP000297703">
    <property type="component" value="Unassembled WGS sequence"/>
</dbReference>
<reference evidence="1 2" key="2">
    <citation type="submission" date="2019-04" db="EMBL/GenBank/DDBJ databases">
        <title>The genome sequence of big-headed turtle.</title>
        <authorList>
            <person name="Gong S."/>
        </authorList>
    </citation>
    <scope>NUCLEOTIDE SEQUENCE [LARGE SCALE GENOMIC DNA]</scope>
    <source>
        <strain evidence="1">DO16091913</strain>
        <tissue evidence="1">Muscle</tissue>
    </source>
</reference>
<dbReference type="AlphaFoldDB" id="A0A4D9EUQ8"/>
<proteinExistence type="predicted"/>
<gene>
    <name evidence="1" type="ORF">DR999_PMT03754</name>
</gene>
<comment type="caution">
    <text evidence="1">The sequence shown here is derived from an EMBL/GenBank/DDBJ whole genome shotgun (WGS) entry which is preliminary data.</text>
</comment>